<evidence type="ECO:0000259" key="9">
    <source>
        <dbReference type="Pfam" id="PF01593"/>
    </source>
</evidence>
<evidence type="ECO:0000313" key="11">
    <source>
        <dbReference type="Proteomes" id="UP000694392"/>
    </source>
</evidence>
<reference evidence="10" key="2">
    <citation type="submission" date="2025-09" db="UniProtKB">
        <authorList>
            <consortium name="Ensembl"/>
        </authorList>
    </citation>
    <scope>IDENTIFICATION</scope>
</reference>
<comment type="catalytic activity">
    <reaction evidence="7">
        <text>a secondary aliphatic amine + O2 + H2O = a primary amine + an aldehyde + H2O2</text>
        <dbReference type="Rhea" id="RHEA:26414"/>
        <dbReference type="ChEBI" id="CHEBI:15377"/>
        <dbReference type="ChEBI" id="CHEBI:15379"/>
        <dbReference type="ChEBI" id="CHEBI:16240"/>
        <dbReference type="ChEBI" id="CHEBI:17478"/>
        <dbReference type="ChEBI" id="CHEBI:58855"/>
        <dbReference type="ChEBI" id="CHEBI:65296"/>
        <dbReference type="EC" id="1.4.3.4"/>
    </reaction>
</comment>
<comment type="similarity">
    <text evidence="2">Belongs to the flavin monoamine oxidase family. FIG1 subfamily.</text>
</comment>
<evidence type="ECO:0000256" key="3">
    <source>
        <dbReference type="ARBA" id="ARBA00022630"/>
    </source>
</evidence>
<dbReference type="Ensembl" id="ENSSPUT00000008693.1">
    <property type="protein sequence ID" value="ENSSPUP00000008146.1"/>
    <property type="gene ID" value="ENSSPUG00000006329.1"/>
</dbReference>
<feature type="chain" id="PRO_5034008404" description="Amine oxidase domain-containing protein" evidence="8">
    <location>
        <begin position="22"/>
        <end position="106"/>
    </location>
</feature>
<dbReference type="SUPFAM" id="SSF51905">
    <property type="entry name" value="FAD/NAD(P)-binding domain"/>
    <property type="match status" value="1"/>
</dbReference>
<evidence type="ECO:0000313" key="10">
    <source>
        <dbReference type="Ensembl" id="ENSSPUP00000008146.1"/>
    </source>
</evidence>
<dbReference type="GO" id="GO:0008131">
    <property type="term" value="F:primary methylamine oxidase activity"/>
    <property type="evidence" value="ECO:0007669"/>
    <property type="project" value="TreeGrafter"/>
</dbReference>
<keyword evidence="5" id="KW-0274">FAD</keyword>
<dbReference type="PANTHER" id="PTHR43563">
    <property type="entry name" value="AMINE OXIDASE"/>
    <property type="match status" value="1"/>
</dbReference>
<sequence>MQLQWCSIYFFFICPLGLSAAKLLTESGLSVVVLEAQNRVGGRTFTVRNKHVKYVDLGGAYVGPTQNRLLRLSKELGIETYKVNEVEHLIHHVKVRSDPSLKVLMD</sequence>
<dbReference type="InterPro" id="IPR002937">
    <property type="entry name" value="Amino_oxidase"/>
</dbReference>
<dbReference type="AlphaFoldDB" id="A0A8D0GGT8"/>
<dbReference type="GO" id="GO:0097621">
    <property type="term" value="F:monoamine oxidase activity"/>
    <property type="evidence" value="ECO:0007669"/>
    <property type="project" value="UniProtKB-EC"/>
</dbReference>
<comment type="subcellular location">
    <subcellularLocation>
        <location evidence="1">Mitochondrion outer membrane</location>
        <topology evidence="1">Single-pass type IV membrane protein</topology>
        <orientation evidence="1">Cytoplasmic side</orientation>
    </subcellularLocation>
</comment>
<keyword evidence="11" id="KW-1185">Reference proteome</keyword>
<keyword evidence="4" id="KW-0472">Membrane</keyword>
<keyword evidence="4" id="KW-0496">Mitochondrion</keyword>
<evidence type="ECO:0000256" key="6">
    <source>
        <dbReference type="ARBA" id="ARBA00023180"/>
    </source>
</evidence>
<proteinExistence type="inferred from homology"/>
<dbReference type="GO" id="GO:0050660">
    <property type="term" value="F:flavin adenine dinucleotide binding"/>
    <property type="evidence" value="ECO:0007669"/>
    <property type="project" value="TreeGrafter"/>
</dbReference>
<dbReference type="Pfam" id="PF01593">
    <property type="entry name" value="Amino_oxidase"/>
    <property type="match status" value="1"/>
</dbReference>
<dbReference type="InterPro" id="IPR050703">
    <property type="entry name" value="Flavin_MAO"/>
</dbReference>
<evidence type="ECO:0000256" key="4">
    <source>
        <dbReference type="ARBA" id="ARBA00022787"/>
    </source>
</evidence>
<reference evidence="10" key="1">
    <citation type="submission" date="2025-08" db="UniProtKB">
        <authorList>
            <consortium name="Ensembl"/>
        </authorList>
    </citation>
    <scope>IDENTIFICATION</scope>
</reference>
<name>A0A8D0GGT8_SPHPU</name>
<accession>A0A8D0GGT8</accession>
<keyword evidence="3" id="KW-0285">Flavoprotein</keyword>
<dbReference type="GO" id="GO:0005741">
    <property type="term" value="C:mitochondrial outer membrane"/>
    <property type="evidence" value="ECO:0007669"/>
    <property type="project" value="UniProtKB-SubCell"/>
</dbReference>
<evidence type="ECO:0000256" key="7">
    <source>
        <dbReference type="ARBA" id="ARBA00048448"/>
    </source>
</evidence>
<keyword evidence="6" id="KW-0325">Glycoprotein</keyword>
<keyword evidence="8" id="KW-0732">Signal</keyword>
<dbReference type="Gene3D" id="3.50.50.60">
    <property type="entry name" value="FAD/NAD(P)-binding domain"/>
    <property type="match status" value="1"/>
</dbReference>
<protein>
    <recommendedName>
        <fullName evidence="9">Amine oxidase domain-containing protein</fullName>
    </recommendedName>
</protein>
<dbReference type="PANTHER" id="PTHR43563:SF16">
    <property type="entry name" value="AMINE OXIDASE"/>
    <property type="match status" value="1"/>
</dbReference>
<feature type="domain" description="Amine oxidase" evidence="9">
    <location>
        <begin position="17"/>
        <end position="92"/>
    </location>
</feature>
<dbReference type="Proteomes" id="UP000694392">
    <property type="component" value="Unplaced"/>
</dbReference>
<dbReference type="GeneTree" id="ENSGT00940000166107"/>
<dbReference type="Gene3D" id="3.90.660.10">
    <property type="match status" value="1"/>
</dbReference>
<evidence type="ECO:0000256" key="5">
    <source>
        <dbReference type="ARBA" id="ARBA00022827"/>
    </source>
</evidence>
<organism evidence="10 11">
    <name type="scientific">Sphenodon punctatus</name>
    <name type="common">Tuatara</name>
    <name type="synonym">Hatteria punctata</name>
    <dbReference type="NCBI Taxonomy" id="8508"/>
    <lineage>
        <taxon>Eukaryota</taxon>
        <taxon>Metazoa</taxon>
        <taxon>Chordata</taxon>
        <taxon>Craniata</taxon>
        <taxon>Vertebrata</taxon>
        <taxon>Euteleostomi</taxon>
        <taxon>Lepidosauria</taxon>
        <taxon>Sphenodontia</taxon>
        <taxon>Sphenodontidae</taxon>
        <taxon>Sphenodon</taxon>
    </lineage>
</organism>
<feature type="signal peptide" evidence="8">
    <location>
        <begin position="1"/>
        <end position="21"/>
    </location>
</feature>
<evidence type="ECO:0000256" key="8">
    <source>
        <dbReference type="SAM" id="SignalP"/>
    </source>
</evidence>
<dbReference type="OMA" id="FFICPLG"/>
<dbReference type="InterPro" id="IPR036188">
    <property type="entry name" value="FAD/NAD-bd_sf"/>
</dbReference>
<evidence type="ECO:0000256" key="2">
    <source>
        <dbReference type="ARBA" id="ARBA00005465"/>
    </source>
</evidence>
<keyword evidence="4" id="KW-1000">Mitochondrion outer membrane</keyword>
<evidence type="ECO:0000256" key="1">
    <source>
        <dbReference type="ARBA" id="ARBA00004362"/>
    </source>
</evidence>